<comment type="caution">
    <text evidence="2">The sequence shown here is derived from an EMBL/GenBank/DDBJ whole genome shotgun (WGS) entry which is preliminary data.</text>
</comment>
<protein>
    <submittedName>
        <fullName evidence="2">Uncharacterized protein</fullName>
    </submittedName>
</protein>
<feature type="region of interest" description="Disordered" evidence="1">
    <location>
        <begin position="1"/>
        <end position="53"/>
    </location>
</feature>
<dbReference type="Proteomes" id="UP000440694">
    <property type="component" value="Unassembled WGS sequence"/>
</dbReference>
<dbReference type="EMBL" id="WMBQ01000001">
    <property type="protein sequence ID" value="MTD93539.1"/>
    <property type="molecule type" value="Genomic_DNA"/>
</dbReference>
<gene>
    <name evidence="2" type="ORF">GIW81_04225</name>
</gene>
<accession>A0A6I3KGZ4</accession>
<proteinExistence type="predicted"/>
<evidence type="ECO:0000313" key="2">
    <source>
        <dbReference type="EMBL" id="MTD93539.1"/>
    </source>
</evidence>
<name>A0A6I3KGZ4_9HYPH</name>
<sequence>MSQESIADEAKKQSPEVDKELNEALKATFPASDPVAVGETTSTQPDRPLNRRPAELDLELVNELARHVDKTHEKKQDK</sequence>
<keyword evidence="3" id="KW-1185">Reference proteome</keyword>
<dbReference type="AlphaFoldDB" id="A0A6I3KGZ4"/>
<organism evidence="2 3">
    <name type="scientific">Hyphomicrobium album</name>
    <dbReference type="NCBI Taxonomy" id="2665159"/>
    <lineage>
        <taxon>Bacteria</taxon>
        <taxon>Pseudomonadati</taxon>
        <taxon>Pseudomonadota</taxon>
        <taxon>Alphaproteobacteria</taxon>
        <taxon>Hyphomicrobiales</taxon>
        <taxon>Hyphomicrobiaceae</taxon>
        <taxon>Hyphomicrobium</taxon>
    </lineage>
</organism>
<feature type="compositionally biased region" description="Basic and acidic residues" evidence="1">
    <location>
        <begin position="8"/>
        <end position="23"/>
    </location>
</feature>
<evidence type="ECO:0000313" key="3">
    <source>
        <dbReference type="Proteomes" id="UP000440694"/>
    </source>
</evidence>
<reference evidence="2 3" key="1">
    <citation type="submission" date="2019-11" db="EMBL/GenBank/DDBJ databases">
        <title>Identification of a novel strain.</title>
        <authorList>
            <person name="Xu Q."/>
            <person name="Wang G."/>
        </authorList>
    </citation>
    <scope>NUCLEOTIDE SEQUENCE [LARGE SCALE GENOMIC DNA]</scope>
    <source>
        <strain evidence="3">xq</strain>
    </source>
</reference>
<evidence type="ECO:0000256" key="1">
    <source>
        <dbReference type="SAM" id="MobiDB-lite"/>
    </source>
</evidence>
<dbReference type="RefSeq" id="WP_154738071.1">
    <property type="nucleotide sequence ID" value="NZ_WMBQ01000001.1"/>
</dbReference>